<feature type="compositionally biased region" description="Pro residues" evidence="1">
    <location>
        <begin position="131"/>
        <end position="155"/>
    </location>
</feature>
<reference evidence="3" key="1">
    <citation type="submission" date="2017-05" db="EMBL/GenBank/DDBJ databases">
        <title>Streptomyces olivochromogenes NBRC 3561 whole genome shotgun sequence.</title>
        <authorList>
            <person name="Dohra H."/>
            <person name="Kodani S."/>
        </authorList>
    </citation>
    <scope>NUCLEOTIDE SEQUENCE [LARGE SCALE GENOMIC DNA]</scope>
    <source>
        <strain evidence="3">NBRC 3561</strain>
    </source>
</reference>
<keyword evidence="3" id="KW-1185">Reference proteome</keyword>
<sequence length="183" mass="19360">MSGETAAVVRGRVYGTVQLRHTERGTPAARFTVMQVAREYDRARGQWRDGEPVAVICTVTGPLARHVAECLTDAVHVIATGNVALRDNVLHLDSAQVGVDLAHHVAYVDDTLPAVLAGRSPAPAPRAAAAPVPPPAHRAGPPRPAPAARPAPVPAAAPETDWWRSAAPRPSWDAVTAPSRTRR</sequence>
<accession>A0A250VUQ5</accession>
<keyword evidence="2" id="KW-0238">DNA-binding</keyword>
<evidence type="ECO:0000313" key="2">
    <source>
        <dbReference type="EMBL" id="GAX57762.1"/>
    </source>
</evidence>
<dbReference type="SUPFAM" id="SSF50249">
    <property type="entry name" value="Nucleic acid-binding proteins"/>
    <property type="match status" value="1"/>
</dbReference>
<dbReference type="EMBL" id="BDQI01000040">
    <property type="protein sequence ID" value="GAX57762.1"/>
    <property type="molecule type" value="Genomic_DNA"/>
</dbReference>
<dbReference type="RefSeq" id="WP_067383589.1">
    <property type="nucleotide sequence ID" value="NZ_BDQI01000040.1"/>
</dbReference>
<evidence type="ECO:0000313" key="3">
    <source>
        <dbReference type="Proteomes" id="UP000217446"/>
    </source>
</evidence>
<dbReference type="STRING" id="1963.AQJ27_46005"/>
<dbReference type="InterPro" id="IPR012340">
    <property type="entry name" value="NA-bd_OB-fold"/>
</dbReference>
<dbReference type="AlphaFoldDB" id="A0A250VUQ5"/>
<comment type="caution">
    <text evidence="2">The sequence shown here is derived from an EMBL/GenBank/DDBJ whole genome shotgun (WGS) entry which is preliminary data.</text>
</comment>
<gene>
    <name evidence="2" type="primary">ssb</name>
    <name evidence="2" type="ORF">SO3561_09332</name>
</gene>
<proteinExistence type="predicted"/>
<protein>
    <submittedName>
        <fullName evidence="2">Single-stranded DNA-binding protein</fullName>
    </submittedName>
</protein>
<feature type="region of interest" description="Disordered" evidence="1">
    <location>
        <begin position="119"/>
        <end position="183"/>
    </location>
</feature>
<dbReference type="Proteomes" id="UP000217446">
    <property type="component" value="Unassembled WGS sequence"/>
</dbReference>
<dbReference type="Gene3D" id="2.40.50.140">
    <property type="entry name" value="Nucleic acid-binding proteins"/>
    <property type="match status" value="1"/>
</dbReference>
<evidence type="ECO:0000256" key="1">
    <source>
        <dbReference type="SAM" id="MobiDB-lite"/>
    </source>
</evidence>
<name>A0A250VUQ5_STROL</name>
<organism evidence="2 3">
    <name type="scientific">Streptomyces olivochromogenes</name>
    <dbReference type="NCBI Taxonomy" id="1963"/>
    <lineage>
        <taxon>Bacteria</taxon>
        <taxon>Bacillati</taxon>
        <taxon>Actinomycetota</taxon>
        <taxon>Actinomycetes</taxon>
        <taxon>Kitasatosporales</taxon>
        <taxon>Streptomycetaceae</taxon>
        <taxon>Streptomyces</taxon>
    </lineage>
</organism>
<dbReference type="GO" id="GO:0003677">
    <property type="term" value="F:DNA binding"/>
    <property type="evidence" value="ECO:0007669"/>
    <property type="project" value="UniProtKB-KW"/>
</dbReference>